<accession>A0A9Q1IVL8</accession>
<proteinExistence type="predicted"/>
<dbReference type="OrthoDB" id="8916439at2759"/>
<gene>
    <name evidence="2" type="ORF">SKAU_G00195460</name>
</gene>
<name>A0A9Q1IVL8_SYNKA</name>
<feature type="coiled-coil region" evidence="1">
    <location>
        <begin position="15"/>
        <end position="42"/>
    </location>
</feature>
<evidence type="ECO:0000313" key="3">
    <source>
        <dbReference type="Proteomes" id="UP001152622"/>
    </source>
</evidence>
<organism evidence="2 3">
    <name type="scientific">Synaphobranchus kaupii</name>
    <name type="common">Kaup's arrowtooth eel</name>
    <dbReference type="NCBI Taxonomy" id="118154"/>
    <lineage>
        <taxon>Eukaryota</taxon>
        <taxon>Metazoa</taxon>
        <taxon>Chordata</taxon>
        <taxon>Craniata</taxon>
        <taxon>Vertebrata</taxon>
        <taxon>Euteleostomi</taxon>
        <taxon>Actinopterygii</taxon>
        <taxon>Neopterygii</taxon>
        <taxon>Teleostei</taxon>
        <taxon>Anguilliformes</taxon>
        <taxon>Synaphobranchidae</taxon>
        <taxon>Synaphobranchus</taxon>
    </lineage>
</organism>
<protein>
    <submittedName>
        <fullName evidence="2">Uncharacterized protein</fullName>
    </submittedName>
</protein>
<keyword evidence="1" id="KW-0175">Coiled coil</keyword>
<dbReference type="EMBL" id="JAINUF010000006">
    <property type="protein sequence ID" value="KAJ8356752.1"/>
    <property type="molecule type" value="Genomic_DNA"/>
</dbReference>
<sequence length="227" mass="26270">MPLFVNRDQIFAHQVHLLEHKLRSKEERILELETENALLHLRLAECLGKLRRDDEDILQAQKHQQHQKRMQKSTHTALAKLLSDVQVLKQDLRDVFAVYVSSATELEEQSRELQERVGSASCAPLGNEEKERCKTERLRRKLLHNALVELRGEHQSSLPGCVPFCPLTVHQDTQPQGLVPHYQSWWYRQSMMDSVLVNCSKSGTTAMNKMFEFERVHGPEDSQEAVL</sequence>
<keyword evidence="3" id="KW-1185">Reference proteome</keyword>
<evidence type="ECO:0000313" key="2">
    <source>
        <dbReference type="EMBL" id="KAJ8356752.1"/>
    </source>
</evidence>
<dbReference type="Proteomes" id="UP001152622">
    <property type="component" value="Chromosome 6"/>
</dbReference>
<evidence type="ECO:0000256" key="1">
    <source>
        <dbReference type="SAM" id="Coils"/>
    </source>
</evidence>
<comment type="caution">
    <text evidence="2">The sequence shown here is derived from an EMBL/GenBank/DDBJ whole genome shotgun (WGS) entry which is preliminary data.</text>
</comment>
<dbReference type="AlphaFoldDB" id="A0A9Q1IVL8"/>
<reference evidence="2" key="1">
    <citation type="journal article" date="2023" name="Science">
        <title>Genome structures resolve the early diversification of teleost fishes.</title>
        <authorList>
            <person name="Parey E."/>
            <person name="Louis A."/>
            <person name="Montfort J."/>
            <person name="Bouchez O."/>
            <person name="Roques C."/>
            <person name="Iampietro C."/>
            <person name="Lluch J."/>
            <person name="Castinel A."/>
            <person name="Donnadieu C."/>
            <person name="Desvignes T."/>
            <person name="Floi Bucao C."/>
            <person name="Jouanno E."/>
            <person name="Wen M."/>
            <person name="Mejri S."/>
            <person name="Dirks R."/>
            <person name="Jansen H."/>
            <person name="Henkel C."/>
            <person name="Chen W.J."/>
            <person name="Zahm M."/>
            <person name="Cabau C."/>
            <person name="Klopp C."/>
            <person name="Thompson A.W."/>
            <person name="Robinson-Rechavi M."/>
            <person name="Braasch I."/>
            <person name="Lecointre G."/>
            <person name="Bobe J."/>
            <person name="Postlethwait J.H."/>
            <person name="Berthelot C."/>
            <person name="Roest Crollius H."/>
            <person name="Guiguen Y."/>
        </authorList>
    </citation>
    <scope>NUCLEOTIDE SEQUENCE</scope>
    <source>
        <strain evidence="2">WJC10195</strain>
    </source>
</reference>